<accession>A0A5P1EQU3</accession>
<dbReference type="InterPro" id="IPR041118">
    <property type="entry name" value="Rx_N"/>
</dbReference>
<dbReference type="CDD" id="cd14798">
    <property type="entry name" value="RX-CC_like"/>
    <property type="match status" value="1"/>
</dbReference>
<dbReference type="AlphaFoldDB" id="A0A5P1EQU3"/>
<name>A0A5P1EQU3_ASPOF</name>
<dbReference type="InterPro" id="IPR027417">
    <property type="entry name" value="P-loop_NTPase"/>
</dbReference>
<evidence type="ECO:0000259" key="7">
    <source>
        <dbReference type="Pfam" id="PF18052"/>
    </source>
</evidence>
<evidence type="ECO:0000256" key="3">
    <source>
        <dbReference type="ARBA" id="ARBA00022737"/>
    </source>
</evidence>
<dbReference type="PANTHER" id="PTHR19338:SF32">
    <property type="entry name" value="OS06G0287500 PROTEIN"/>
    <property type="match status" value="1"/>
</dbReference>
<dbReference type="OMA" id="WIAHEIK"/>
<evidence type="ECO:0000256" key="1">
    <source>
        <dbReference type="ARBA" id="ARBA00008894"/>
    </source>
</evidence>
<dbReference type="OrthoDB" id="679826at2759"/>
<protein>
    <recommendedName>
        <fullName evidence="10">Rx N-terminal domain-containing protein</fullName>
    </recommendedName>
</protein>
<reference evidence="9" key="1">
    <citation type="journal article" date="2017" name="Nat. Commun.">
        <title>The asparagus genome sheds light on the origin and evolution of a young Y chromosome.</title>
        <authorList>
            <person name="Harkess A."/>
            <person name="Zhou J."/>
            <person name="Xu C."/>
            <person name="Bowers J.E."/>
            <person name="Van der Hulst R."/>
            <person name="Ayyampalayam S."/>
            <person name="Mercati F."/>
            <person name="Riccardi P."/>
            <person name="McKain M.R."/>
            <person name="Kakrana A."/>
            <person name="Tang H."/>
            <person name="Ray J."/>
            <person name="Groenendijk J."/>
            <person name="Arikit S."/>
            <person name="Mathioni S.M."/>
            <person name="Nakano M."/>
            <person name="Shan H."/>
            <person name="Telgmann-Rauber A."/>
            <person name="Kanno A."/>
            <person name="Yue Z."/>
            <person name="Chen H."/>
            <person name="Li W."/>
            <person name="Chen Y."/>
            <person name="Xu X."/>
            <person name="Zhang Y."/>
            <person name="Luo S."/>
            <person name="Chen H."/>
            <person name="Gao J."/>
            <person name="Mao Z."/>
            <person name="Pires J.C."/>
            <person name="Luo M."/>
            <person name="Kudrna D."/>
            <person name="Wing R.A."/>
            <person name="Meyers B.C."/>
            <person name="Yi K."/>
            <person name="Kong H."/>
            <person name="Lavrijsen P."/>
            <person name="Sunseri F."/>
            <person name="Falavigna A."/>
            <person name="Ye Y."/>
            <person name="Leebens-Mack J.H."/>
            <person name="Chen G."/>
        </authorList>
    </citation>
    <scope>NUCLEOTIDE SEQUENCE [LARGE SCALE GENOMIC DNA]</scope>
    <source>
        <strain evidence="9">cv. DH0086</strain>
    </source>
</reference>
<keyword evidence="4" id="KW-0547">Nucleotide-binding</keyword>
<dbReference type="EMBL" id="CM007386">
    <property type="protein sequence ID" value="ONK67169.1"/>
    <property type="molecule type" value="Genomic_DNA"/>
</dbReference>
<dbReference type="SUPFAM" id="SSF52540">
    <property type="entry name" value="P-loop containing nucleoside triphosphate hydrolases"/>
    <property type="match status" value="1"/>
</dbReference>
<keyword evidence="2" id="KW-0433">Leucine-rich repeat</keyword>
<keyword evidence="9" id="KW-1185">Reference proteome</keyword>
<sequence length="264" mass="29534">MADTVIQAIVGKLEKFICEEAKLIAGVRTEIQNISHELRTMNALLYDDVAEEGGQRSIIKAEWVKTVRELAFDAEDCIDKFKVRVENPHVEGLFGPLRITASYVTRLRVRMWIAHEIKRIKSDAKEASERAHRYGFTSWNPVAGTTRLDSNTSSFGMLGPPLNAVLIEETNDPVGSETPRDTLIGWLLKKGSQLDVISIVGTGGLGKTTLAKKVYDSLVVKDGHFDCLIWTIVFQSFSRKNLLMRIFEKCKGSEEHISDVKVLA</sequence>
<dbReference type="PANTHER" id="PTHR19338">
    <property type="entry name" value="TRANSLOCASE OF INNER MITOCHONDRIAL MEMBRANE 13 HOMOLOG"/>
    <property type="match status" value="1"/>
</dbReference>
<evidence type="ECO:0000256" key="5">
    <source>
        <dbReference type="ARBA" id="ARBA00022821"/>
    </source>
</evidence>
<dbReference type="Gene3D" id="1.20.5.4130">
    <property type="match status" value="1"/>
</dbReference>
<comment type="similarity">
    <text evidence="1">Belongs to the disease resistance NB-LRR family.</text>
</comment>
<evidence type="ECO:0000313" key="8">
    <source>
        <dbReference type="EMBL" id="ONK67169.1"/>
    </source>
</evidence>
<proteinExistence type="inferred from homology"/>
<organism evidence="8 9">
    <name type="scientific">Asparagus officinalis</name>
    <name type="common">Garden asparagus</name>
    <dbReference type="NCBI Taxonomy" id="4686"/>
    <lineage>
        <taxon>Eukaryota</taxon>
        <taxon>Viridiplantae</taxon>
        <taxon>Streptophyta</taxon>
        <taxon>Embryophyta</taxon>
        <taxon>Tracheophyta</taxon>
        <taxon>Spermatophyta</taxon>
        <taxon>Magnoliopsida</taxon>
        <taxon>Liliopsida</taxon>
        <taxon>Asparagales</taxon>
        <taxon>Asparagaceae</taxon>
        <taxon>Asparagoideae</taxon>
        <taxon>Asparagus</taxon>
    </lineage>
</organism>
<feature type="domain" description="NB-ARC" evidence="6">
    <location>
        <begin position="177"/>
        <end position="256"/>
    </location>
</feature>
<keyword evidence="3" id="KW-0677">Repeat</keyword>
<evidence type="ECO:0000256" key="2">
    <source>
        <dbReference type="ARBA" id="ARBA00022614"/>
    </source>
</evidence>
<evidence type="ECO:0000256" key="4">
    <source>
        <dbReference type="ARBA" id="ARBA00022741"/>
    </source>
</evidence>
<dbReference type="GO" id="GO:0043531">
    <property type="term" value="F:ADP binding"/>
    <property type="evidence" value="ECO:0007669"/>
    <property type="project" value="InterPro"/>
</dbReference>
<dbReference type="GO" id="GO:0006952">
    <property type="term" value="P:defense response"/>
    <property type="evidence" value="ECO:0007669"/>
    <property type="project" value="UniProtKB-KW"/>
</dbReference>
<evidence type="ECO:0008006" key="10">
    <source>
        <dbReference type="Google" id="ProtNLM"/>
    </source>
</evidence>
<dbReference type="InterPro" id="IPR038005">
    <property type="entry name" value="RX-like_CC"/>
</dbReference>
<dbReference type="Pfam" id="PF00931">
    <property type="entry name" value="NB-ARC"/>
    <property type="match status" value="1"/>
</dbReference>
<dbReference type="Gramene" id="ONK67169">
    <property type="protein sequence ID" value="ONK67169"/>
    <property type="gene ID" value="A4U43_C06F16750"/>
</dbReference>
<dbReference type="Proteomes" id="UP000243459">
    <property type="component" value="Chromosome 6"/>
</dbReference>
<dbReference type="Gene3D" id="3.40.50.300">
    <property type="entry name" value="P-loop containing nucleotide triphosphate hydrolases"/>
    <property type="match status" value="1"/>
</dbReference>
<evidence type="ECO:0000259" key="6">
    <source>
        <dbReference type="Pfam" id="PF00931"/>
    </source>
</evidence>
<evidence type="ECO:0000313" key="9">
    <source>
        <dbReference type="Proteomes" id="UP000243459"/>
    </source>
</evidence>
<dbReference type="Pfam" id="PF18052">
    <property type="entry name" value="Rx_N"/>
    <property type="match status" value="1"/>
</dbReference>
<feature type="domain" description="Disease resistance N-terminal" evidence="7">
    <location>
        <begin position="5"/>
        <end position="89"/>
    </location>
</feature>
<dbReference type="InterPro" id="IPR002182">
    <property type="entry name" value="NB-ARC"/>
</dbReference>
<keyword evidence="5" id="KW-0611">Plant defense</keyword>
<gene>
    <name evidence="8" type="ORF">A4U43_C06F16750</name>
</gene>